<organism evidence="1 2">
    <name type="scientific">Coemansia furcata</name>
    <dbReference type="NCBI Taxonomy" id="417177"/>
    <lineage>
        <taxon>Eukaryota</taxon>
        <taxon>Fungi</taxon>
        <taxon>Fungi incertae sedis</taxon>
        <taxon>Zoopagomycota</taxon>
        <taxon>Kickxellomycotina</taxon>
        <taxon>Kickxellomycetes</taxon>
        <taxon>Kickxellales</taxon>
        <taxon>Kickxellaceae</taxon>
        <taxon>Coemansia</taxon>
    </lineage>
</organism>
<protein>
    <submittedName>
        <fullName evidence="1">Uncharacterized protein</fullName>
    </submittedName>
</protein>
<keyword evidence="2" id="KW-1185">Reference proteome</keyword>
<proteinExistence type="predicted"/>
<accession>A0ACC1LHF5</accession>
<reference evidence="1" key="1">
    <citation type="submission" date="2022-07" db="EMBL/GenBank/DDBJ databases">
        <title>Phylogenomic reconstructions and comparative analyses of Kickxellomycotina fungi.</title>
        <authorList>
            <person name="Reynolds N.K."/>
            <person name="Stajich J.E."/>
            <person name="Barry K."/>
            <person name="Grigoriev I.V."/>
            <person name="Crous P."/>
            <person name="Smith M.E."/>
        </authorList>
    </citation>
    <scope>NUCLEOTIDE SEQUENCE</scope>
    <source>
        <strain evidence="1">CBS 102833</strain>
    </source>
</reference>
<gene>
    <name evidence="1" type="ORF">H4S07_003388</name>
</gene>
<evidence type="ECO:0000313" key="2">
    <source>
        <dbReference type="Proteomes" id="UP001140096"/>
    </source>
</evidence>
<evidence type="ECO:0000313" key="1">
    <source>
        <dbReference type="EMBL" id="KAJ2808582.1"/>
    </source>
</evidence>
<dbReference type="Proteomes" id="UP001140096">
    <property type="component" value="Unassembled WGS sequence"/>
</dbReference>
<name>A0ACC1LHF5_9FUNG</name>
<sequence>MLSANSIATPPYLAMGSHYATQPLPSAQHRVAARQAYDARAIANTTESSFDQYTLPSSGDSTGASAFAMAAMSTSAAATIAAAALAAVNAAPGSNGQIQTMSSADMTGGYGDGRGGWANNSSGNNTFVDSRHSGGSPLVAPRPVAAQQLGPPSWMLTALSLDVLMGLSLPNYQHKIINDVFFTPEERPQAPQLTPVSDVDDSRSRLLAPSDGLEGLDTSADLALFAAESRSVWCSDEIETTSVCSSNTRHASPTPTITSLDDNYDDGFGAKCLHSSPLSAHVAAQAKSAYTCGESSETASLSGDSCVDDSAVEPGVVRESLRPTVFEELSHNGVDWCRYCGTTEGINWRPGPWGKRTLCNKHGCDYKGYGFASKMPRLNLKNFVDESLEERIRPVLQTFCQMCQLDSSELDNILIHCDGCHRAYHQCCHPEGICDSELSLCGTSRWYCEPSCRENARKRRIVVELPKCRLPYMCSPRHTAGTASQSANAPLIQSMSIADAPTRRSFSQIVAPAPFASVLKPIPKTRKRKTSDSSSSFSSPSPSPSPAPSMPLLESSKAQRLAAAAAKVRKSSRIARPSVKRLESDYNV</sequence>
<dbReference type="EMBL" id="JANBUP010001081">
    <property type="protein sequence ID" value="KAJ2808582.1"/>
    <property type="molecule type" value="Genomic_DNA"/>
</dbReference>
<comment type="caution">
    <text evidence="1">The sequence shown here is derived from an EMBL/GenBank/DDBJ whole genome shotgun (WGS) entry which is preliminary data.</text>
</comment>